<gene>
    <name evidence="2" type="ORF">OMQ_02032</name>
</gene>
<evidence type="ECO:0000256" key="1">
    <source>
        <dbReference type="SAM" id="Phobius"/>
    </source>
</evidence>
<proteinExistence type="predicted"/>
<dbReference type="Proteomes" id="UP000014136">
    <property type="component" value="Unassembled WGS sequence"/>
</dbReference>
<dbReference type="HOGENOM" id="CLU_605114_0_0_9"/>
<feature type="transmembrane region" description="Helical" evidence="1">
    <location>
        <begin position="54"/>
        <end position="72"/>
    </location>
</feature>
<organism evidence="2 3">
    <name type="scientific">Enterococcus saccharolyticus subsp. saccharolyticus ATCC 43076</name>
    <dbReference type="NCBI Taxonomy" id="1139996"/>
    <lineage>
        <taxon>Bacteria</taxon>
        <taxon>Bacillati</taxon>
        <taxon>Bacillota</taxon>
        <taxon>Bacilli</taxon>
        <taxon>Lactobacillales</taxon>
        <taxon>Enterococcaceae</taxon>
        <taxon>Enterococcus</taxon>
    </lineage>
</organism>
<evidence type="ECO:0000313" key="2">
    <source>
        <dbReference type="EMBL" id="EOT28117.1"/>
    </source>
</evidence>
<dbReference type="STRING" id="41997.RV16_GL001609"/>
<protein>
    <recommendedName>
        <fullName evidence="4">DUF4367 domain-containing protein</fullName>
    </recommendedName>
</protein>
<keyword evidence="1" id="KW-0812">Transmembrane</keyword>
<name>S0J775_9ENTE</name>
<keyword evidence="1" id="KW-1133">Transmembrane helix</keyword>
<evidence type="ECO:0008006" key="4">
    <source>
        <dbReference type="Google" id="ProtNLM"/>
    </source>
</evidence>
<accession>S0J775</accession>
<dbReference type="RefSeq" id="WP_016175800.1">
    <property type="nucleotide sequence ID" value="NZ_KE136389.1"/>
</dbReference>
<sequence>MKPNYPKTNLTELTDEQLDVLLRENGQPFSEIHQQAIQKKLKKKRKGMKRSTKIILGVAATMFLLPTSVYAANKVWSILMQQDNFLTTVKIQKENANQHPCKLNFTYVPSGLVPHSGGMKYWHEATQSDGFSSMLLRPKDIEEYNIPFSTGVEETEINGNKTFFVKRSIVGTDFDTVAFMICEAENLVVQVYLANSLSQKEQEKILAGIQLEGTTEEQSMIVPDVQEDGGVPIHIEGLRQNSKNIYQLNEPIRLTHSASEIDLEIQVQHYSERTTLPDFSKTPSSYHLPDNYSLILTPEGSLLPYTAKIYQAGDGVRSLDEQIKEKTVQPLYKEMTFTIRNLSTQTLKDFYFSTTWEQLQLKKSRYQPKQANTFTEPFLPLNEPVYIEGAQNGHDFYHLEDIAPNETRVIRIGYLDVFPEADDEFIQINSDGTYVEDFNTSTIQWIQLPKNK</sequence>
<reference evidence="2 3" key="1">
    <citation type="submission" date="2013-03" db="EMBL/GenBank/DDBJ databases">
        <title>The Genome Sequence of Enterococcus saccharolyticus ATCC_43076 (Illumina only assembly).</title>
        <authorList>
            <consortium name="The Broad Institute Genomics Platform"/>
            <consortium name="The Broad Institute Genome Sequencing Center for Infectious Disease"/>
            <person name="Earl A."/>
            <person name="Russ C."/>
            <person name="Gilmore M."/>
            <person name="Surin D."/>
            <person name="Walker B."/>
            <person name="Young S."/>
            <person name="Zeng Q."/>
            <person name="Gargeya S."/>
            <person name="Fitzgerald M."/>
            <person name="Haas B."/>
            <person name="Abouelleil A."/>
            <person name="Allen A.W."/>
            <person name="Alvarado L."/>
            <person name="Arachchi H.M."/>
            <person name="Berlin A.M."/>
            <person name="Chapman S.B."/>
            <person name="Gainer-Dewar J."/>
            <person name="Goldberg J."/>
            <person name="Griggs A."/>
            <person name="Gujja S."/>
            <person name="Hansen M."/>
            <person name="Howarth C."/>
            <person name="Imamovic A."/>
            <person name="Ireland A."/>
            <person name="Larimer J."/>
            <person name="McCowan C."/>
            <person name="Murphy C."/>
            <person name="Pearson M."/>
            <person name="Poon T.W."/>
            <person name="Priest M."/>
            <person name="Roberts A."/>
            <person name="Saif S."/>
            <person name="Shea T."/>
            <person name="Sisk P."/>
            <person name="Sykes S."/>
            <person name="Wortman J."/>
            <person name="Nusbaum C."/>
            <person name="Birren B."/>
        </authorList>
    </citation>
    <scope>NUCLEOTIDE SEQUENCE [LARGE SCALE GENOMIC DNA]</scope>
    <source>
        <strain evidence="2 3">ATCC 43076</strain>
    </source>
</reference>
<dbReference type="PATRIC" id="fig|1139996.3.peg.2002"/>
<dbReference type="AlphaFoldDB" id="S0J775"/>
<keyword evidence="3" id="KW-1185">Reference proteome</keyword>
<keyword evidence="1" id="KW-0472">Membrane</keyword>
<evidence type="ECO:0000313" key="3">
    <source>
        <dbReference type="Proteomes" id="UP000014136"/>
    </source>
</evidence>
<dbReference type="EMBL" id="AHYT01000009">
    <property type="protein sequence ID" value="EOT28117.1"/>
    <property type="molecule type" value="Genomic_DNA"/>
</dbReference>
<comment type="caution">
    <text evidence="2">The sequence shown here is derived from an EMBL/GenBank/DDBJ whole genome shotgun (WGS) entry which is preliminary data.</text>
</comment>
<dbReference type="eggNOG" id="ENOG50306RH">
    <property type="taxonomic scope" value="Bacteria"/>
</dbReference>